<feature type="domain" description="Asparaginase/glutaminase C-terminal" evidence="6">
    <location>
        <begin position="211"/>
        <end position="318"/>
    </location>
</feature>
<dbReference type="Gene3D" id="3.40.50.1170">
    <property type="entry name" value="L-asparaginase, N-terminal domain"/>
    <property type="match status" value="1"/>
</dbReference>
<dbReference type="SFLD" id="SFLDS00057">
    <property type="entry name" value="Glutaminase/Asparaginase"/>
    <property type="match status" value="1"/>
</dbReference>
<feature type="active site" evidence="4">
    <location>
        <position position="30"/>
    </location>
</feature>
<keyword evidence="3 7" id="KW-0378">Hydrolase</keyword>
<dbReference type="SMART" id="SM00870">
    <property type="entry name" value="Asparaginase"/>
    <property type="match status" value="1"/>
</dbReference>
<dbReference type="InterPro" id="IPR037152">
    <property type="entry name" value="L-asparaginase_N_sf"/>
</dbReference>
<proteinExistence type="inferred from homology"/>
<dbReference type="PIRSF" id="PIRSF500176">
    <property type="entry name" value="L_ASNase"/>
    <property type="match status" value="1"/>
</dbReference>
<keyword evidence="8" id="KW-1185">Reference proteome</keyword>
<evidence type="ECO:0000259" key="6">
    <source>
        <dbReference type="Pfam" id="PF17763"/>
    </source>
</evidence>
<dbReference type="Gene3D" id="3.40.50.40">
    <property type="match status" value="1"/>
</dbReference>
<dbReference type="InterPro" id="IPR027473">
    <property type="entry name" value="L-asparaginase_C"/>
</dbReference>
<dbReference type="PRINTS" id="PR00139">
    <property type="entry name" value="ASNGLNASE"/>
</dbReference>
<gene>
    <name evidence="7" type="ORF">J2S37_002658</name>
</gene>
<evidence type="ECO:0000313" key="8">
    <source>
        <dbReference type="Proteomes" id="UP001183619"/>
    </source>
</evidence>
<comment type="caution">
    <text evidence="7">The sequence shown here is derived from an EMBL/GenBank/DDBJ whole genome shotgun (WGS) entry which is preliminary data.</text>
</comment>
<dbReference type="PIRSF" id="PIRSF001220">
    <property type="entry name" value="L-ASNase_gatD"/>
    <property type="match status" value="1"/>
</dbReference>
<accession>A0ABU2BBV8</accession>
<dbReference type="CDD" id="cd08964">
    <property type="entry name" value="L-asparaginase_II"/>
    <property type="match status" value="1"/>
</dbReference>
<dbReference type="PROSITE" id="PS00144">
    <property type="entry name" value="ASN_GLN_ASE_1"/>
    <property type="match status" value="1"/>
</dbReference>
<dbReference type="InterPro" id="IPR027474">
    <property type="entry name" value="L-asparaginase_N"/>
</dbReference>
<evidence type="ECO:0000256" key="2">
    <source>
        <dbReference type="ARBA" id="ARBA00012920"/>
    </source>
</evidence>
<dbReference type="PANTHER" id="PTHR11707:SF28">
    <property type="entry name" value="60 KDA LYSOPHOSPHOLIPASE"/>
    <property type="match status" value="1"/>
</dbReference>
<dbReference type="PANTHER" id="PTHR11707">
    <property type="entry name" value="L-ASPARAGINASE"/>
    <property type="match status" value="1"/>
</dbReference>
<dbReference type="Pfam" id="PF17763">
    <property type="entry name" value="Asparaginase_C"/>
    <property type="match status" value="1"/>
</dbReference>
<dbReference type="InterPro" id="IPR006034">
    <property type="entry name" value="Asparaginase/glutaminase-like"/>
</dbReference>
<reference evidence="7 8" key="1">
    <citation type="submission" date="2023-07" db="EMBL/GenBank/DDBJ databases">
        <title>Sequencing the genomes of 1000 actinobacteria strains.</title>
        <authorList>
            <person name="Klenk H.-P."/>
        </authorList>
    </citation>
    <scope>NUCLEOTIDE SEQUENCE [LARGE SCALE GENOMIC DNA]</scope>
    <source>
        <strain evidence="7 8">DSM 44508</strain>
    </source>
</reference>
<name>A0ABU2BBV8_9CORY</name>
<dbReference type="EC" id="3.5.1.1" evidence="2"/>
<dbReference type="InterPro" id="IPR036152">
    <property type="entry name" value="Asp/glu_Ase-like_sf"/>
</dbReference>
<dbReference type="PROSITE" id="PS51732">
    <property type="entry name" value="ASN_GLN_ASE_3"/>
    <property type="match status" value="1"/>
</dbReference>
<sequence length="323" mass="33363">MTFDLHSSASPSSDDSAARPKVVVLTTGGTISCTHDSQNMLIPTVSGDELVAAIRPRFEQMDIEVRELNRLDSSSMTFADIDEIVTACHDALDDPSVLGVVVTHGTDSMEESAIAVDTFHGDSRPVVFTGSQKPFDHPEADGPGNLFEAIMIAADSSARDIGVLIVFGHAVLPVRGATKWHTTDELAFATNAPEEPTRADFVAPVPLADVRVDIIHAYPGAPSTLVDAALAAGAQGLVVEAMGSGNVGTAMAVALGKALDQGIPVVITTRVPRGDVSGTYGGAGGGATLQSKGAVGSSYFRAPQARVLLAIAIATGISPFTLF</sequence>
<dbReference type="InterPro" id="IPR004550">
    <property type="entry name" value="AsnASE_II"/>
</dbReference>
<feature type="domain" description="L-asparaginase N-terminal" evidence="5">
    <location>
        <begin position="21"/>
        <end position="191"/>
    </location>
</feature>
<evidence type="ECO:0000256" key="3">
    <source>
        <dbReference type="ARBA" id="ARBA00022801"/>
    </source>
</evidence>
<dbReference type="SUPFAM" id="SSF53774">
    <property type="entry name" value="Glutaminase/Asparaginase"/>
    <property type="match status" value="1"/>
</dbReference>
<dbReference type="Proteomes" id="UP001183619">
    <property type="component" value="Unassembled WGS sequence"/>
</dbReference>
<dbReference type="Pfam" id="PF00710">
    <property type="entry name" value="Asparaginase"/>
    <property type="match status" value="1"/>
</dbReference>
<dbReference type="InterPro" id="IPR020827">
    <property type="entry name" value="Asparaginase/glutaminase_AS1"/>
</dbReference>
<dbReference type="GO" id="GO:0004067">
    <property type="term" value="F:asparaginase activity"/>
    <property type="evidence" value="ECO:0007669"/>
    <property type="project" value="UniProtKB-EC"/>
</dbReference>
<evidence type="ECO:0000259" key="5">
    <source>
        <dbReference type="Pfam" id="PF00710"/>
    </source>
</evidence>
<comment type="similarity">
    <text evidence="1">Belongs to the asparaginase 1 family.</text>
</comment>
<evidence type="ECO:0000313" key="7">
    <source>
        <dbReference type="EMBL" id="MDR7356120.1"/>
    </source>
</evidence>
<dbReference type="InterPro" id="IPR040919">
    <property type="entry name" value="Asparaginase_C"/>
</dbReference>
<dbReference type="EMBL" id="JAVDYF010000001">
    <property type="protein sequence ID" value="MDR7356120.1"/>
    <property type="molecule type" value="Genomic_DNA"/>
</dbReference>
<evidence type="ECO:0000256" key="1">
    <source>
        <dbReference type="ARBA" id="ARBA00010518"/>
    </source>
</evidence>
<dbReference type="RefSeq" id="WP_277104599.1">
    <property type="nucleotide sequence ID" value="NZ_BAAAJS010000056.1"/>
</dbReference>
<protein>
    <recommendedName>
        <fullName evidence="2">asparaginase</fullName>
        <ecNumber evidence="2">3.5.1.1</ecNumber>
    </recommendedName>
</protein>
<organism evidence="7 8">
    <name type="scientific">Corynebacterium felinum</name>
    <dbReference type="NCBI Taxonomy" id="131318"/>
    <lineage>
        <taxon>Bacteria</taxon>
        <taxon>Bacillati</taxon>
        <taxon>Actinomycetota</taxon>
        <taxon>Actinomycetes</taxon>
        <taxon>Mycobacteriales</taxon>
        <taxon>Corynebacteriaceae</taxon>
        <taxon>Corynebacterium</taxon>
    </lineage>
</organism>
<evidence type="ECO:0000256" key="4">
    <source>
        <dbReference type="PROSITE-ProRule" id="PRU10099"/>
    </source>
</evidence>